<dbReference type="Pfam" id="PF09334">
    <property type="entry name" value="tRNA-synt_1g"/>
    <property type="match status" value="1"/>
</dbReference>
<dbReference type="PRINTS" id="PR01041">
    <property type="entry name" value="TRNASYNTHMET"/>
</dbReference>
<dbReference type="InterPro" id="IPR009080">
    <property type="entry name" value="tRNAsynth_Ia_anticodon-bd"/>
</dbReference>
<evidence type="ECO:0000256" key="3">
    <source>
        <dbReference type="ARBA" id="ARBA00022741"/>
    </source>
</evidence>
<evidence type="ECO:0000256" key="1">
    <source>
        <dbReference type="ARBA" id="ARBA00012838"/>
    </source>
</evidence>
<dbReference type="Gene3D" id="2.170.220.10">
    <property type="match status" value="1"/>
</dbReference>
<keyword evidence="5 9" id="KW-0648">Protein biosynthesis</keyword>
<keyword evidence="2 9" id="KW-0436">Ligase</keyword>
<comment type="similarity">
    <text evidence="9">Belongs to the class-I aminoacyl-tRNA synthetase family.</text>
</comment>
<evidence type="ECO:0000256" key="6">
    <source>
        <dbReference type="ARBA" id="ARBA00023146"/>
    </source>
</evidence>
<gene>
    <name evidence="12" type="primary">LOC115215672</name>
</gene>
<evidence type="ECO:0000256" key="4">
    <source>
        <dbReference type="ARBA" id="ARBA00022840"/>
    </source>
</evidence>
<dbReference type="NCBIfam" id="TIGR00398">
    <property type="entry name" value="metG"/>
    <property type="match status" value="1"/>
</dbReference>
<dbReference type="GO" id="GO:0004825">
    <property type="term" value="F:methionine-tRNA ligase activity"/>
    <property type="evidence" value="ECO:0007669"/>
    <property type="project" value="UniProtKB-EC"/>
</dbReference>
<keyword evidence="3 9" id="KW-0547">Nucleotide-binding</keyword>
<evidence type="ECO:0000313" key="11">
    <source>
        <dbReference type="Proteomes" id="UP000515154"/>
    </source>
</evidence>
<protein>
    <recommendedName>
        <fullName evidence="7">Methionine--tRNA ligase, mitochondrial</fullName>
        <ecNumber evidence="1">6.1.1.10</ecNumber>
    </recommendedName>
    <alternativeName>
        <fullName evidence="8">Mitochondrial methionyl-tRNA synthetase</fullName>
    </alternativeName>
</protein>
<evidence type="ECO:0000256" key="2">
    <source>
        <dbReference type="ARBA" id="ARBA00022598"/>
    </source>
</evidence>
<keyword evidence="4 9" id="KW-0067">ATP-binding</keyword>
<reference evidence="12" key="1">
    <citation type="submission" date="2025-08" db="UniProtKB">
        <authorList>
            <consortium name="RefSeq"/>
        </authorList>
    </citation>
    <scope>IDENTIFICATION</scope>
</reference>
<evidence type="ECO:0000256" key="5">
    <source>
        <dbReference type="ARBA" id="ARBA00022917"/>
    </source>
</evidence>
<dbReference type="GO" id="GO:0006431">
    <property type="term" value="P:methionyl-tRNA aminoacylation"/>
    <property type="evidence" value="ECO:0007669"/>
    <property type="project" value="InterPro"/>
</dbReference>
<dbReference type="CDD" id="cd00814">
    <property type="entry name" value="MetRS_core"/>
    <property type="match status" value="1"/>
</dbReference>
<dbReference type="InterPro" id="IPR014729">
    <property type="entry name" value="Rossmann-like_a/b/a_fold"/>
</dbReference>
<proteinExistence type="inferred from homology"/>
<accession>A0A7E6F369</accession>
<sequence length="545" mass="62549">MFWGTISHSYKRLTFPHCTNDIDGGIRWNKLSKRVEPNSDISQAPHIGHLYTAVLSDAIARWHRFRGHEVLFATGTDEHGQKIQVAANKAKKSPAEYTSENSELFKEAFKAGNVDFDDFIRTTEARHISAVEQLWRTLDKNGFLYKAVYKGWYSTHDEMFVPENNVEEIKIENNNSVKICVDTGNEVSWMEETNYMFALSRLKPELTELLNTQFVQPAVWQPLARSYLHNLPDLSVSRRRDRLPWGIAVPNDDTQTIYVWLDALVNYLTVTGYPNMQNSWPPNCHVVGKEILKFHAVFWPAFLLAANMKLPHQILCHAHWTVDGHKMSKSKGNVVDPMLLMSKYTPDALRYFLLREGVPHSDNNFNEQKMVECINSEIVNTLGNLLSRCTSLSINPNQIFPALNKATLKASFSSEAQHTFYQLQELAGNVELNYSRFSIYKTLEQISATLRWANGLMEEHKPWQLVKHCDQKDHLNTLLHITLETLRVCALLLSPVIPELSGKLLNRLGVPPENQTWNDIRSQQQTDQPLGNDSSVLLKRIKFQH</sequence>
<dbReference type="RefSeq" id="XP_036361973.1">
    <property type="nucleotide sequence ID" value="XM_036506080.1"/>
</dbReference>
<dbReference type="InterPro" id="IPR023457">
    <property type="entry name" value="Met-tRNA_synth_2"/>
</dbReference>
<organism evidence="11 12">
    <name type="scientific">Octopus sinensis</name>
    <name type="common">East Asian common octopus</name>
    <dbReference type="NCBI Taxonomy" id="2607531"/>
    <lineage>
        <taxon>Eukaryota</taxon>
        <taxon>Metazoa</taxon>
        <taxon>Spiralia</taxon>
        <taxon>Lophotrochozoa</taxon>
        <taxon>Mollusca</taxon>
        <taxon>Cephalopoda</taxon>
        <taxon>Coleoidea</taxon>
        <taxon>Octopodiformes</taxon>
        <taxon>Octopoda</taxon>
        <taxon>Incirrata</taxon>
        <taxon>Octopodidae</taxon>
        <taxon>Octopus</taxon>
    </lineage>
</organism>
<dbReference type="GO" id="GO:0005524">
    <property type="term" value="F:ATP binding"/>
    <property type="evidence" value="ECO:0007669"/>
    <property type="project" value="UniProtKB-KW"/>
</dbReference>
<dbReference type="Gene3D" id="1.10.730.10">
    <property type="entry name" value="Isoleucyl-tRNA Synthetase, Domain 1"/>
    <property type="match status" value="1"/>
</dbReference>
<evidence type="ECO:0000256" key="7">
    <source>
        <dbReference type="ARBA" id="ARBA00026124"/>
    </source>
</evidence>
<evidence type="ECO:0000313" key="12">
    <source>
        <dbReference type="RefSeq" id="XP_036361973.1"/>
    </source>
</evidence>
<dbReference type="SUPFAM" id="SSF47323">
    <property type="entry name" value="Anticodon-binding domain of a subclass of class I aminoacyl-tRNA synthetases"/>
    <property type="match status" value="1"/>
</dbReference>
<dbReference type="InterPro" id="IPR014758">
    <property type="entry name" value="Met-tRNA_synth"/>
</dbReference>
<dbReference type="PANTHER" id="PTHR43326:SF1">
    <property type="entry name" value="METHIONINE--TRNA LIGASE, MITOCHONDRIAL"/>
    <property type="match status" value="1"/>
</dbReference>
<keyword evidence="11" id="KW-1185">Reference proteome</keyword>
<evidence type="ECO:0000259" key="10">
    <source>
        <dbReference type="Pfam" id="PF09334"/>
    </source>
</evidence>
<dbReference type="EC" id="6.1.1.10" evidence="1"/>
<dbReference type="InterPro" id="IPR033911">
    <property type="entry name" value="MetRS_core"/>
</dbReference>
<dbReference type="Proteomes" id="UP000515154">
    <property type="component" value="Linkage group LG9"/>
</dbReference>
<keyword evidence="6 9" id="KW-0030">Aminoacyl-tRNA synthetase</keyword>
<feature type="domain" description="Methionyl/Leucyl tRNA synthetase" evidence="10">
    <location>
        <begin position="42"/>
        <end position="389"/>
    </location>
</feature>
<evidence type="ECO:0000256" key="8">
    <source>
        <dbReference type="ARBA" id="ARBA00030331"/>
    </source>
</evidence>
<dbReference type="AlphaFoldDB" id="A0A7E6F369"/>
<evidence type="ECO:0000256" key="9">
    <source>
        <dbReference type="RuleBase" id="RU363039"/>
    </source>
</evidence>
<dbReference type="PANTHER" id="PTHR43326">
    <property type="entry name" value="METHIONYL-TRNA SYNTHETASE"/>
    <property type="match status" value="1"/>
</dbReference>
<dbReference type="SUPFAM" id="SSF52374">
    <property type="entry name" value="Nucleotidylyl transferase"/>
    <property type="match status" value="1"/>
</dbReference>
<dbReference type="Gene3D" id="3.40.50.620">
    <property type="entry name" value="HUPs"/>
    <property type="match status" value="1"/>
</dbReference>
<dbReference type="InterPro" id="IPR015413">
    <property type="entry name" value="Methionyl/Leucyl_tRNA_Synth"/>
</dbReference>
<name>A0A7E6F369_9MOLL</name>